<evidence type="ECO:0000313" key="1">
    <source>
        <dbReference type="EMBL" id="SEA59312.1"/>
    </source>
</evidence>
<dbReference type="SUPFAM" id="SSF143847">
    <property type="entry name" value="XisI-like"/>
    <property type="match status" value="1"/>
</dbReference>
<dbReference type="OrthoDB" id="5624013at2"/>
<sequence length="111" mass="12410">MATDTTYPALIKRILLEYTQYKPVYGDIETTVSFDDEHANYALLQSGWDGDDYLHGAIVHIRLIDGKIWIQYDGTEEGVATDLLEAGVPKAHIVLGFRHPSERKYSGLAVA</sequence>
<protein>
    <submittedName>
        <fullName evidence="1">XisI protein</fullName>
    </submittedName>
</protein>
<dbReference type="EMBL" id="FNQP01000010">
    <property type="protein sequence ID" value="SEA59312.1"/>
    <property type="molecule type" value="Genomic_DNA"/>
</dbReference>
<dbReference type="Gene3D" id="3.30.310.110">
    <property type="entry name" value="XisI-like"/>
    <property type="match status" value="1"/>
</dbReference>
<dbReference type="AlphaFoldDB" id="A0A1H4CGY0"/>
<evidence type="ECO:0000313" key="2">
    <source>
        <dbReference type="Proteomes" id="UP000199397"/>
    </source>
</evidence>
<dbReference type="InterPro" id="IPR014968">
    <property type="entry name" value="XisI"/>
</dbReference>
<dbReference type="InterPro" id="IPR035943">
    <property type="entry name" value="XisI-like_sf"/>
</dbReference>
<proteinExistence type="predicted"/>
<name>A0A1H4CGY0_9GAMM</name>
<accession>A0A1H4CGY0</accession>
<dbReference type="CDD" id="cd16382">
    <property type="entry name" value="XisI-like"/>
    <property type="match status" value="1"/>
</dbReference>
<dbReference type="STRING" id="525918.SAMN05660964_01931"/>
<organism evidence="1 2">
    <name type="scientific">Thiothrix caldifontis</name>
    <dbReference type="NCBI Taxonomy" id="525918"/>
    <lineage>
        <taxon>Bacteria</taxon>
        <taxon>Pseudomonadati</taxon>
        <taxon>Pseudomonadota</taxon>
        <taxon>Gammaproteobacteria</taxon>
        <taxon>Thiotrichales</taxon>
        <taxon>Thiotrichaceae</taxon>
        <taxon>Thiothrix</taxon>
    </lineage>
</organism>
<dbReference type="Proteomes" id="UP000199397">
    <property type="component" value="Unassembled WGS sequence"/>
</dbReference>
<dbReference type="Pfam" id="PF08869">
    <property type="entry name" value="XisI"/>
    <property type="match status" value="1"/>
</dbReference>
<dbReference type="RefSeq" id="WP_093067981.1">
    <property type="nucleotide sequence ID" value="NZ_FNQP01000010.1"/>
</dbReference>
<keyword evidence="2" id="KW-1185">Reference proteome</keyword>
<reference evidence="1 2" key="1">
    <citation type="submission" date="2016-10" db="EMBL/GenBank/DDBJ databases">
        <authorList>
            <person name="de Groot N.N."/>
        </authorList>
    </citation>
    <scope>NUCLEOTIDE SEQUENCE [LARGE SCALE GENOMIC DNA]</scope>
    <source>
        <strain evidence="1 2">DSM 21228</strain>
    </source>
</reference>
<gene>
    <name evidence="1" type="ORF">SAMN05660964_01931</name>
</gene>